<proteinExistence type="predicted"/>
<name>A0A1A8TQR6_9GAMM</name>
<dbReference type="EMBL" id="FLOB01000009">
    <property type="protein sequence ID" value="SBS35192.1"/>
    <property type="molecule type" value="Genomic_DNA"/>
</dbReference>
<dbReference type="AlphaFoldDB" id="A0A1A8TQR6"/>
<accession>A0A1A8TQR6</accession>
<dbReference type="OrthoDB" id="7061426at2"/>
<dbReference type="Proteomes" id="UP000092544">
    <property type="component" value="Unassembled WGS sequence"/>
</dbReference>
<dbReference type="STRING" id="1792290.MSP8886_03304"/>
<organism evidence="1 2">
    <name type="scientific">Marinomonas spartinae</name>
    <dbReference type="NCBI Taxonomy" id="1792290"/>
    <lineage>
        <taxon>Bacteria</taxon>
        <taxon>Pseudomonadati</taxon>
        <taxon>Pseudomonadota</taxon>
        <taxon>Gammaproteobacteria</taxon>
        <taxon>Oceanospirillales</taxon>
        <taxon>Oceanospirillaceae</taxon>
        <taxon>Marinomonas</taxon>
    </lineage>
</organism>
<protein>
    <submittedName>
        <fullName evidence="1">Uncharacterized protein</fullName>
    </submittedName>
</protein>
<keyword evidence="2" id="KW-1185">Reference proteome</keyword>
<gene>
    <name evidence="1" type="ORF">MSP8886_03304</name>
</gene>
<dbReference type="RefSeq" id="WP_067018389.1">
    <property type="nucleotide sequence ID" value="NZ_FLOB01000009.1"/>
</dbReference>
<evidence type="ECO:0000313" key="2">
    <source>
        <dbReference type="Proteomes" id="UP000092544"/>
    </source>
</evidence>
<reference evidence="1 2" key="1">
    <citation type="submission" date="2016-06" db="EMBL/GenBank/DDBJ databases">
        <authorList>
            <person name="Kjaerup R.B."/>
            <person name="Dalgaard T.S."/>
            <person name="Juul-Madsen H.R."/>
        </authorList>
    </citation>
    <scope>NUCLEOTIDE SEQUENCE [LARGE SCALE GENOMIC DNA]</scope>
    <source>
        <strain evidence="1 2">CECT 8886</strain>
    </source>
</reference>
<evidence type="ECO:0000313" key="1">
    <source>
        <dbReference type="EMBL" id="SBS35192.1"/>
    </source>
</evidence>
<sequence length="120" mass="13707">MKANSYEDLSSLYQWMDFIVNEKDIDMSSIDCNLKIFGDGDDAYLVINVYGSDTNSTEYYFKPDDTENGLMALISCVRSFNFSLKELLEKLPFQNYVENDVGCYASVKGIKIFKENVVSN</sequence>